<feature type="region of interest" description="Disordered" evidence="1">
    <location>
        <begin position="51"/>
        <end position="148"/>
    </location>
</feature>
<feature type="compositionally biased region" description="Low complexity" evidence="1">
    <location>
        <begin position="57"/>
        <end position="126"/>
    </location>
</feature>
<evidence type="ECO:0000313" key="2">
    <source>
        <dbReference type="EMBL" id="KHJ91079.1"/>
    </source>
</evidence>
<name>A0A0B1T1G3_OESDE</name>
<organism evidence="2 3">
    <name type="scientific">Oesophagostomum dentatum</name>
    <name type="common">Nodular worm</name>
    <dbReference type="NCBI Taxonomy" id="61180"/>
    <lineage>
        <taxon>Eukaryota</taxon>
        <taxon>Metazoa</taxon>
        <taxon>Ecdysozoa</taxon>
        <taxon>Nematoda</taxon>
        <taxon>Chromadorea</taxon>
        <taxon>Rhabditida</taxon>
        <taxon>Rhabditina</taxon>
        <taxon>Rhabditomorpha</taxon>
        <taxon>Strongyloidea</taxon>
        <taxon>Strongylidae</taxon>
        <taxon>Oesophagostomum</taxon>
    </lineage>
</organism>
<evidence type="ECO:0000313" key="3">
    <source>
        <dbReference type="Proteomes" id="UP000053660"/>
    </source>
</evidence>
<dbReference type="Proteomes" id="UP000053660">
    <property type="component" value="Unassembled WGS sequence"/>
</dbReference>
<proteinExistence type="predicted"/>
<protein>
    <submittedName>
        <fullName evidence="2">Uncharacterized protein</fullName>
    </submittedName>
</protein>
<reference evidence="2 3" key="1">
    <citation type="submission" date="2014-03" db="EMBL/GenBank/DDBJ databases">
        <title>Draft genome of the hookworm Oesophagostomum dentatum.</title>
        <authorList>
            <person name="Mitreva M."/>
        </authorList>
    </citation>
    <scope>NUCLEOTIDE SEQUENCE [LARGE SCALE GENOMIC DNA]</scope>
    <source>
        <strain evidence="2 3">OD-Hann</strain>
    </source>
</reference>
<dbReference type="EMBL" id="KN552357">
    <property type="protein sequence ID" value="KHJ91079.1"/>
    <property type="molecule type" value="Genomic_DNA"/>
</dbReference>
<keyword evidence="3" id="KW-1185">Reference proteome</keyword>
<sequence length="168" mass="17719">MPRFVRELRRKKLRRKRGAGAARTRSKTGCKEHSASTMMCCCKTNGCNMDPISTEGPTSTHTTSSFSSVSSVSSSPEPSSIFSSESTISPSSEPGASPSEPAISASSKPSSSLSPESSTLSFPSNSTVFSLTTSKSPPLETTTPKTGSRNGVFGIFSLSLLYLINQLH</sequence>
<accession>A0A0B1T1G3</accession>
<evidence type="ECO:0000256" key="1">
    <source>
        <dbReference type="SAM" id="MobiDB-lite"/>
    </source>
</evidence>
<gene>
    <name evidence="2" type="ORF">OESDEN_09062</name>
</gene>
<dbReference type="AlphaFoldDB" id="A0A0B1T1G3"/>
<feature type="compositionally biased region" description="Polar residues" evidence="1">
    <location>
        <begin position="127"/>
        <end position="148"/>
    </location>
</feature>